<dbReference type="EMBL" id="JBBPBM010000024">
    <property type="protein sequence ID" value="KAK8541550.1"/>
    <property type="molecule type" value="Genomic_DNA"/>
</dbReference>
<accession>A0ABR2DKI9</accession>
<comment type="caution">
    <text evidence="2">The sequence shown here is derived from an EMBL/GenBank/DDBJ whole genome shotgun (WGS) entry which is preliminary data.</text>
</comment>
<protein>
    <submittedName>
        <fullName evidence="2">Uncharacterized protein</fullName>
    </submittedName>
</protein>
<evidence type="ECO:0000256" key="1">
    <source>
        <dbReference type="SAM" id="MobiDB-lite"/>
    </source>
</evidence>
<gene>
    <name evidence="2" type="ORF">V6N12_014181</name>
</gene>
<sequence>MAANNKMKGLLKGLRNSSPTTDKSELPKPSRPGSLEKYPGIRASEDDPKKSVHRKRPKDAAAGNETSRRNRSTRVEQRVSVVLHVQVLKGRYQRGSLMLAKY</sequence>
<dbReference type="Proteomes" id="UP001472677">
    <property type="component" value="Unassembled WGS sequence"/>
</dbReference>
<evidence type="ECO:0000313" key="2">
    <source>
        <dbReference type="EMBL" id="KAK8541550.1"/>
    </source>
</evidence>
<organism evidence="2 3">
    <name type="scientific">Hibiscus sabdariffa</name>
    <name type="common">roselle</name>
    <dbReference type="NCBI Taxonomy" id="183260"/>
    <lineage>
        <taxon>Eukaryota</taxon>
        <taxon>Viridiplantae</taxon>
        <taxon>Streptophyta</taxon>
        <taxon>Embryophyta</taxon>
        <taxon>Tracheophyta</taxon>
        <taxon>Spermatophyta</taxon>
        <taxon>Magnoliopsida</taxon>
        <taxon>eudicotyledons</taxon>
        <taxon>Gunneridae</taxon>
        <taxon>Pentapetalae</taxon>
        <taxon>rosids</taxon>
        <taxon>malvids</taxon>
        <taxon>Malvales</taxon>
        <taxon>Malvaceae</taxon>
        <taxon>Malvoideae</taxon>
        <taxon>Hibiscus</taxon>
    </lineage>
</organism>
<reference evidence="2 3" key="1">
    <citation type="journal article" date="2024" name="G3 (Bethesda)">
        <title>Genome assembly of Hibiscus sabdariffa L. provides insights into metabolisms of medicinal natural products.</title>
        <authorList>
            <person name="Kim T."/>
        </authorList>
    </citation>
    <scope>NUCLEOTIDE SEQUENCE [LARGE SCALE GENOMIC DNA]</scope>
    <source>
        <strain evidence="2">TK-2024</strain>
        <tissue evidence="2">Old leaves</tissue>
    </source>
</reference>
<evidence type="ECO:0000313" key="3">
    <source>
        <dbReference type="Proteomes" id="UP001472677"/>
    </source>
</evidence>
<proteinExistence type="predicted"/>
<feature type="region of interest" description="Disordered" evidence="1">
    <location>
        <begin position="1"/>
        <end position="77"/>
    </location>
</feature>
<name>A0ABR2DKI9_9ROSI</name>
<keyword evidence="3" id="KW-1185">Reference proteome</keyword>